<dbReference type="AlphaFoldDB" id="A0A3A1UJH0"/>
<evidence type="ECO:0000313" key="2">
    <source>
        <dbReference type="Proteomes" id="UP000266482"/>
    </source>
</evidence>
<organism evidence="1 2">
    <name type="scientific">Paenibacillus nanensis</name>
    <dbReference type="NCBI Taxonomy" id="393251"/>
    <lineage>
        <taxon>Bacteria</taxon>
        <taxon>Bacillati</taxon>
        <taxon>Bacillota</taxon>
        <taxon>Bacilli</taxon>
        <taxon>Bacillales</taxon>
        <taxon>Paenibacillaceae</taxon>
        <taxon>Paenibacillus</taxon>
    </lineage>
</organism>
<name>A0A3A1UJH0_9BACL</name>
<accession>A0A3A1UJH0</accession>
<evidence type="ECO:0000313" key="1">
    <source>
        <dbReference type="EMBL" id="RIX46533.1"/>
    </source>
</evidence>
<dbReference type="RefSeq" id="WP_119603032.1">
    <property type="nucleotide sequence ID" value="NZ_QXQA01000026.1"/>
</dbReference>
<protein>
    <submittedName>
        <fullName evidence="1">Uncharacterized protein</fullName>
    </submittedName>
</protein>
<keyword evidence="2" id="KW-1185">Reference proteome</keyword>
<dbReference type="Proteomes" id="UP000266482">
    <property type="component" value="Unassembled WGS sequence"/>
</dbReference>
<comment type="caution">
    <text evidence="1">The sequence shown here is derived from an EMBL/GenBank/DDBJ whole genome shotgun (WGS) entry which is preliminary data.</text>
</comment>
<dbReference type="OrthoDB" id="2625758at2"/>
<reference evidence="1 2" key="1">
    <citation type="submission" date="2018-09" db="EMBL/GenBank/DDBJ databases">
        <title>Paenibacillus aracenensis nov. sp. isolated from a cave in southern Spain.</title>
        <authorList>
            <person name="Jurado V."/>
            <person name="Gutierrez-Patricio S."/>
            <person name="Gonzalez-Pimentel J.L."/>
            <person name="Miller A.Z."/>
            <person name="Laiz L."/>
            <person name="Saiz-Jimenez C."/>
        </authorList>
    </citation>
    <scope>NUCLEOTIDE SEQUENCE [LARGE SCALE GENOMIC DNA]</scope>
    <source>
        <strain evidence="1 2">DSM 22867</strain>
    </source>
</reference>
<dbReference type="EMBL" id="QXQA01000026">
    <property type="protein sequence ID" value="RIX46533.1"/>
    <property type="molecule type" value="Genomic_DNA"/>
</dbReference>
<gene>
    <name evidence="1" type="ORF">D3P08_25930</name>
</gene>
<proteinExistence type="predicted"/>
<sequence length="99" mass="11486">MFNLHANMDVLSFPRGRGTHNKSVIRDIHDEYMLHDKKVRRIHTAWKLESGTIVVYEYMSSSVPPSSICFFEKIEDYNEACEEVSWLTTKAGYVNENNG</sequence>